<dbReference type="PIRSF" id="PIRSF038994">
    <property type="entry name" value="NagA"/>
    <property type="match status" value="1"/>
</dbReference>
<dbReference type="RefSeq" id="WP_109813325.1">
    <property type="nucleotide sequence ID" value="NZ_QGKU01000066.1"/>
</dbReference>
<feature type="binding site" evidence="7">
    <location>
        <position position="230"/>
    </location>
    <ligand>
        <name>substrate</name>
    </ligand>
</feature>
<evidence type="ECO:0000313" key="11">
    <source>
        <dbReference type="Proteomes" id="UP000245680"/>
    </source>
</evidence>
<keyword evidence="11" id="KW-1185">Reference proteome</keyword>
<feature type="binding site" evidence="8">
    <location>
        <position position="132"/>
    </location>
    <ligand>
        <name>Zn(2+)</name>
        <dbReference type="ChEBI" id="CHEBI:29105"/>
    </ligand>
</feature>
<dbReference type="InterPro" id="IPR032466">
    <property type="entry name" value="Metal_Hydrolase"/>
</dbReference>
<evidence type="ECO:0000256" key="4">
    <source>
        <dbReference type="ARBA" id="ARBA00023277"/>
    </source>
</evidence>
<keyword evidence="2 8" id="KW-0479">Metal-binding</keyword>
<name>A0A2V2L6G0_9RHOB</name>
<dbReference type="InterPro" id="IPR006680">
    <property type="entry name" value="Amidohydro-rel"/>
</dbReference>
<evidence type="ECO:0000259" key="9">
    <source>
        <dbReference type="Pfam" id="PF01979"/>
    </source>
</evidence>
<dbReference type="OrthoDB" id="9776488at2"/>
<dbReference type="Proteomes" id="UP000245680">
    <property type="component" value="Unassembled WGS sequence"/>
</dbReference>
<dbReference type="PANTHER" id="PTHR11113">
    <property type="entry name" value="N-ACETYLGLUCOSAMINE-6-PHOSPHATE DEACETYLASE"/>
    <property type="match status" value="1"/>
</dbReference>
<dbReference type="Pfam" id="PF01979">
    <property type="entry name" value="Amidohydro_1"/>
    <property type="match status" value="1"/>
</dbReference>
<dbReference type="GO" id="GO:0008448">
    <property type="term" value="F:N-acetylglucosamine-6-phosphate deacetylase activity"/>
    <property type="evidence" value="ECO:0007669"/>
    <property type="project" value="InterPro"/>
</dbReference>
<dbReference type="PANTHER" id="PTHR11113:SF14">
    <property type="entry name" value="N-ACETYLGLUCOSAMINE-6-PHOSPHATE DEACETYLASE"/>
    <property type="match status" value="1"/>
</dbReference>
<accession>A0A2V2L6G0</accession>
<evidence type="ECO:0000313" key="10">
    <source>
        <dbReference type="EMBL" id="PWR00972.1"/>
    </source>
</evidence>
<feature type="active site" description="Proton donor/acceptor" evidence="6">
    <location>
        <position position="278"/>
    </location>
</feature>
<feature type="binding site" evidence="7">
    <location>
        <begin position="311"/>
        <end position="313"/>
    </location>
    <ligand>
        <name>substrate</name>
    </ligand>
</feature>
<evidence type="ECO:0000256" key="3">
    <source>
        <dbReference type="ARBA" id="ARBA00022801"/>
    </source>
</evidence>
<evidence type="ECO:0000256" key="8">
    <source>
        <dbReference type="PIRSR" id="PIRSR038994-3"/>
    </source>
</evidence>
<protein>
    <submittedName>
        <fullName evidence="10">N-acetylglucosamine-6-phosphate deacetylase</fullName>
    </submittedName>
</protein>
<sequence>MTGPLSALRAPLIHDGAEWHRDAAVVMQGGTIRAVASPSDIPAGTAVQDLGGGMLVPGYVDLQVNGGDGLMLNDAPEPKTLRRMAQAHARLGATSILPTLITDTPEVTAAAVAAVCAAVAESVPGIIGLHLEGPHLDPRRKGAHDPALIRPMQRQDLDALLAAAHALPVLMVTLAPEAADHGQIAALTRAGAVVSLGHTDADFATCRAAFDAGARCVTHLFNAMRQLGNREPGVVGAALADGRVSAGLIADGIHVHPAAMGAGLRAKAGPGDVFLVSDAMAVAGTDLDGFTLNGRRIGRRDGRLTLADGTLAGADLDLTTALRVLCRDVGLPLGHALRMATAVPARVAGRGGHIGALVPGARADLVHLVDAADGAGPVLAGVWRGGAPVRRD</sequence>
<feature type="binding site" evidence="7">
    <location>
        <begin position="222"/>
        <end position="223"/>
    </location>
    <ligand>
        <name>substrate</name>
    </ligand>
</feature>
<evidence type="ECO:0000256" key="5">
    <source>
        <dbReference type="PIRNR" id="PIRNR038994"/>
    </source>
</evidence>
<proteinExistence type="inferred from homology"/>
<feature type="binding site" evidence="8">
    <location>
        <position position="219"/>
    </location>
    <ligand>
        <name>Zn(2+)</name>
        <dbReference type="ChEBI" id="CHEBI:29105"/>
    </ligand>
</feature>
<organism evidence="10 11">
    <name type="scientific">Meridianimarinicoccus roseus</name>
    <dbReference type="NCBI Taxonomy" id="2072018"/>
    <lineage>
        <taxon>Bacteria</taxon>
        <taxon>Pseudomonadati</taxon>
        <taxon>Pseudomonadota</taxon>
        <taxon>Alphaproteobacteria</taxon>
        <taxon>Rhodobacterales</taxon>
        <taxon>Paracoccaceae</taxon>
        <taxon>Meridianimarinicoccus</taxon>
    </lineage>
</organism>
<evidence type="ECO:0000256" key="6">
    <source>
        <dbReference type="PIRSR" id="PIRSR038994-1"/>
    </source>
</evidence>
<dbReference type="EMBL" id="QGKU01000066">
    <property type="protein sequence ID" value="PWR00972.1"/>
    <property type="molecule type" value="Genomic_DNA"/>
</dbReference>
<feature type="binding site" evidence="7">
    <location>
        <position position="143"/>
    </location>
    <ligand>
        <name>substrate</name>
    </ligand>
</feature>
<evidence type="ECO:0000256" key="7">
    <source>
        <dbReference type="PIRSR" id="PIRSR038994-2"/>
    </source>
</evidence>
<dbReference type="NCBIfam" id="TIGR00221">
    <property type="entry name" value="nagA"/>
    <property type="match status" value="1"/>
</dbReference>
<dbReference type="AlphaFoldDB" id="A0A2V2L6G0"/>
<feature type="binding site" evidence="7">
    <location>
        <position position="254"/>
    </location>
    <ligand>
        <name>substrate</name>
    </ligand>
</feature>
<dbReference type="SUPFAM" id="SSF51338">
    <property type="entry name" value="Composite domain of metallo-dependent hydrolases"/>
    <property type="match status" value="1"/>
</dbReference>
<keyword evidence="4 5" id="KW-0119">Carbohydrate metabolism</keyword>
<comment type="similarity">
    <text evidence="1 5">Belongs to the metallo-dependent hydrolases superfamily. NagA family.</text>
</comment>
<feature type="domain" description="Amidohydrolase-related" evidence="9">
    <location>
        <begin position="54"/>
        <end position="368"/>
    </location>
</feature>
<feature type="binding site" evidence="8">
    <location>
        <position position="198"/>
    </location>
    <ligand>
        <name>Zn(2+)</name>
        <dbReference type="ChEBI" id="CHEBI:29105"/>
    </ligand>
</feature>
<comment type="cofactor">
    <cofactor evidence="8">
        <name>a divalent metal cation</name>
        <dbReference type="ChEBI" id="CHEBI:60240"/>
    </cofactor>
    <text evidence="8">Binds 1 divalent metal cation per subunit.</text>
</comment>
<dbReference type="Gene3D" id="3.20.20.140">
    <property type="entry name" value="Metal-dependent hydrolases"/>
    <property type="match status" value="1"/>
</dbReference>
<dbReference type="GO" id="GO:0046872">
    <property type="term" value="F:metal ion binding"/>
    <property type="evidence" value="ECO:0007669"/>
    <property type="project" value="UniProtKB-KW"/>
</dbReference>
<dbReference type="SUPFAM" id="SSF51556">
    <property type="entry name" value="Metallo-dependent hydrolases"/>
    <property type="match status" value="1"/>
</dbReference>
<reference evidence="10 11" key="1">
    <citation type="submission" date="2018-05" db="EMBL/GenBank/DDBJ databases">
        <title>Rhodobacteraceae gen. nov., sp. nov. isolated from sea water.</title>
        <authorList>
            <person name="Ren Y."/>
        </authorList>
    </citation>
    <scope>NUCLEOTIDE SEQUENCE [LARGE SCALE GENOMIC DNA]</scope>
    <source>
        <strain evidence="10 11">TG-679</strain>
    </source>
</reference>
<dbReference type="GO" id="GO:0006046">
    <property type="term" value="P:N-acetylglucosamine catabolic process"/>
    <property type="evidence" value="ECO:0007669"/>
    <property type="project" value="TreeGrafter"/>
</dbReference>
<dbReference type="InterPro" id="IPR003764">
    <property type="entry name" value="GlcNAc_6-P_deAcase"/>
</dbReference>
<evidence type="ECO:0000256" key="1">
    <source>
        <dbReference type="ARBA" id="ARBA00010716"/>
    </source>
</evidence>
<evidence type="ECO:0000256" key="2">
    <source>
        <dbReference type="ARBA" id="ARBA00022723"/>
    </source>
</evidence>
<comment type="caution">
    <text evidence="10">The sequence shown here is derived from an EMBL/GenBank/DDBJ whole genome shotgun (WGS) entry which is preliminary data.</text>
</comment>
<dbReference type="InterPro" id="IPR011059">
    <property type="entry name" value="Metal-dep_hydrolase_composite"/>
</dbReference>
<gene>
    <name evidence="10" type="primary">nagA</name>
    <name evidence="10" type="ORF">DKT77_19550</name>
</gene>
<dbReference type="Gene3D" id="2.30.40.10">
    <property type="entry name" value="Urease, subunit C, domain 1"/>
    <property type="match status" value="1"/>
</dbReference>
<keyword evidence="3 5" id="KW-0378">Hydrolase</keyword>